<dbReference type="EMBL" id="KQ418223">
    <property type="protein sequence ID" value="KOF88163.1"/>
    <property type="molecule type" value="Genomic_DNA"/>
</dbReference>
<protein>
    <submittedName>
        <fullName evidence="1">Uncharacterized protein</fullName>
    </submittedName>
</protein>
<organism evidence="1">
    <name type="scientific">Octopus bimaculoides</name>
    <name type="common">California two-spotted octopus</name>
    <dbReference type="NCBI Taxonomy" id="37653"/>
    <lineage>
        <taxon>Eukaryota</taxon>
        <taxon>Metazoa</taxon>
        <taxon>Spiralia</taxon>
        <taxon>Lophotrochozoa</taxon>
        <taxon>Mollusca</taxon>
        <taxon>Cephalopoda</taxon>
        <taxon>Coleoidea</taxon>
        <taxon>Octopodiformes</taxon>
        <taxon>Octopoda</taxon>
        <taxon>Incirrata</taxon>
        <taxon>Octopodidae</taxon>
        <taxon>Octopus</taxon>
    </lineage>
</organism>
<dbReference type="AlphaFoldDB" id="A0A0L8HFY8"/>
<name>A0A0L8HFY8_OCTBM</name>
<accession>A0A0L8HFY8</accession>
<reference evidence="1" key="1">
    <citation type="submission" date="2015-07" db="EMBL/GenBank/DDBJ databases">
        <title>MeaNS - Measles Nucleotide Surveillance Program.</title>
        <authorList>
            <person name="Tran T."/>
            <person name="Druce J."/>
        </authorList>
    </citation>
    <scope>NUCLEOTIDE SEQUENCE</scope>
    <source>
        <strain evidence="1">UCB-OBI-ISO-001</strain>
        <tissue evidence="1">Gonad</tissue>
    </source>
</reference>
<sequence>MKDSCPHQFEKTCNYPHWIFKAIPQQEYLCRILKNDSKCFYDTTHDCAKFYDNYLLKACASQNGGTAQKKGMTELLLSIAASSYLMRYL</sequence>
<evidence type="ECO:0000313" key="1">
    <source>
        <dbReference type="EMBL" id="KOF88163.1"/>
    </source>
</evidence>
<proteinExistence type="predicted"/>
<gene>
    <name evidence="1" type="ORF">OCBIM_22015329mg</name>
</gene>